<evidence type="ECO:0000256" key="1">
    <source>
        <dbReference type="SAM" id="MobiDB-lite"/>
    </source>
</evidence>
<comment type="caution">
    <text evidence="4">The sequence shown here is derived from an EMBL/GenBank/DDBJ whole genome shotgun (WGS) entry which is preliminary data.</text>
</comment>
<feature type="signal peptide" evidence="2">
    <location>
        <begin position="1"/>
        <end position="19"/>
    </location>
</feature>
<proteinExistence type="predicted"/>
<feature type="domain" description="Carboxylesterase type B" evidence="3">
    <location>
        <begin position="160"/>
        <end position="659"/>
    </location>
</feature>
<dbReference type="eggNOG" id="KOG1516">
    <property type="taxonomic scope" value="Eukaryota"/>
</dbReference>
<dbReference type="PANTHER" id="PTHR11559">
    <property type="entry name" value="CARBOXYLESTERASE"/>
    <property type="match status" value="1"/>
</dbReference>
<dbReference type="SUPFAM" id="SSF53474">
    <property type="entry name" value="alpha/beta-Hydrolases"/>
    <property type="match status" value="1"/>
</dbReference>
<dbReference type="InterPro" id="IPR029058">
    <property type="entry name" value="AB_hydrolase_fold"/>
</dbReference>
<dbReference type="FunCoup" id="K1WB95">
    <property type="interactions" value="2"/>
</dbReference>
<dbReference type="InterPro" id="IPR002018">
    <property type="entry name" value="CarbesteraseB"/>
</dbReference>
<dbReference type="HOGENOM" id="CLU_006586_16_4_1"/>
<keyword evidence="5" id="KW-1185">Reference proteome</keyword>
<dbReference type="OMA" id="QFCGDMY"/>
<evidence type="ECO:0000313" key="5">
    <source>
        <dbReference type="Proteomes" id="UP000006757"/>
    </source>
</evidence>
<feature type="region of interest" description="Disordered" evidence="1">
    <location>
        <begin position="54"/>
        <end position="149"/>
    </location>
</feature>
<keyword evidence="2" id="KW-0732">Signal</keyword>
<feature type="chain" id="PRO_5003852826" description="Carboxylesterase type B domain-containing protein" evidence="2">
    <location>
        <begin position="20"/>
        <end position="688"/>
    </location>
</feature>
<accession>K1WB95</accession>
<organism evidence="4 5">
    <name type="scientific">Trichosporon asahii var. asahii (strain CBS 8904)</name>
    <name type="common">Yeast</name>
    <dbReference type="NCBI Taxonomy" id="1220162"/>
    <lineage>
        <taxon>Eukaryota</taxon>
        <taxon>Fungi</taxon>
        <taxon>Dikarya</taxon>
        <taxon>Basidiomycota</taxon>
        <taxon>Agaricomycotina</taxon>
        <taxon>Tremellomycetes</taxon>
        <taxon>Trichosporonales</taxon>
        <taxon>Trichosporonaceae</taxon>
        <taxon>Trichosporon</taxon>
    </lineage>
</organism>
<dbReference type="Proteomes" id="UP000006757">
    <property type="component" value="Unassembled WGS sequence"/>
</dbReference>
<gene>
    <name evidence="4" type="ORF">A1Q2_06697</name>
</gene>
<dbReference type="ESTHER" id="triac-k1wb95">
    <property type="family name" value="Fungal_carboxylesterase_lipase"/>
</dbReference>
<evidence type="ECO:0000259" key="3">
    <source>
        <dbReference type="Pfam" id="PF00135"/>
    </source>
</evidence>
<dbReference type="Gene3D" id="3.40.50.1820">
    <property type="entry name" value="alpha/beta hydrolase"/>
    <property type="match status" value="1"/>
</dbReference>
<evidence type="ECO:0000313" key="4">
    <source>
        <dbReference type="EMBL" id="EKC98943.1"/>
    </source>
</evidence>
<dbReference type="InterPro" id="IPR050309">
    <property type="entry name" value="Type-B_Carboxylest/Lipase"/>
</dbReference>
<dbReference type="PROSITE" id="PS00941">
    <property type="entry name" value="CARBOXYLESTERASE_B_2"/>
    <property type="match status" value="1"/>
</dbReference>
<dbReference type="InParanoid" id="K1WB95"/>
<name>K1WB95_TRIAC</name>
<dbReference type="EMBL" id="AMBO01000378">
    <property type="protein sequence ID" value="EKC98943.1"/>
    <property type="molecule type" value="Genomic_DNA"/>
</dbReference>
<dbReference type="InterPro" id="IPR019819">
    <property type="entry name" value="Carboxylesterase_B_CS"/>
</dbReference>
<sequence length="688" mass="73597">MLSLLPLATLLLHITSVTATPVPIPTDANEPCESCDWKGSMTYESERTSRFGVSSSYESSHAMPGTGGDSGAFQHDMPDAASPSGTGNTRVLPIPKGSSDASHAMPSSNSFASTDPTSTGSANASTPDLQGQDNASSSGNDSTGGVVNPFANANKTVTATMSVNGKDVTVHGVSAMGTDAYLGIPFAAPPVEDLRWKRPEPYAYGDEVNATTQPVGCMQPPPLGAWGGGAQAPYGQSEDCLTLSVLVPEGTKPDAKLPVMVWIYGGAFTQGSGSIYNSPLLLNYGAEAGQPFVLVTVNYRLGIFGFPIGQDAKTNKAGNLGLHDQIAGFRWVKEHIASFGGDPNRVTGFGESAGAISLSYLMFNETQDLFSAAILQSGAPSTTNTPPLGSWDTEYKTVLSNAGCQDWECLKQISAEKLLNVSNEANVSPALVFTPTQDGELITDRPFEIVKQGKFADIPFISGNVQNEGTLFLPPNITMDELRTYFKNTGDAAMSNETWQKILDAYPANGTYTSSVNVSTSSTQGQQVQVSSDFHRAATLYGDKSFDSRRRWMMQHARHQNTTYAFEFAGPYSAFPPVYGVGHGSDVFYLFGWVGIDPRNPKEQAALGYQMMAYWINFAYHHDPNAKPAISVGANGIAQAVQQTYWPPYGDDKASMLLKPGNVTRINDTFRPQMSVFDEEDVAAASNF</sequence>
<dbReference type="AlphaFoldDB" id="K1WB95"/>
<reference evidence="4 5" key="1">
    <citation type="journal article" date="2012" name="Eukaryot. Cell">
        <title>Genome sequence of the Trichosporon asahii environmental strain CBS 8904.</title>
        <authorList>
            <person name="Yang R.Y."/>
            <person name="Li H.T."/>
            <person name="Zhu H."/>
            <person name="Zhou G.P."/>
            <person name="Wang M."/>
            <person name="Wang L."/>
        </authorList>
    </citation>
    <scope>NUCLEOTIDE SEQUENCE [LARGE SCALE GENOMIC DNA]</scope>
    <source>
        <strain evidence="4 5">CBS 8904</strain>
    </source>
</reference>
<evidence type="ECO:0000256" key="2">
    <source>
        <dbReference type="SAM" id="SignalP"/>
    </source>
</evidence>
<dbReference type="Pfam" id="PF00135">
    <property type="entry name" value="COesterase"/>
    <property type="match status" value="1"/>
</dbReference>
<feature type="compositionally biased region" description="Polar residues" evidence="1">
    <location>
        <begin position="99"/>
        <end position="149"/>
    </location>
</feature>
<dbReference type="OrthoDB" id="408631at2759"/>
<protein>
    <recommendedName>
        <fullName evidence="3">Carboxylesterase type B domain-containing protein</fullName>
    </recommendedName>
</protein>
<dbReference type="STRING" id="1220162.K1WB95"/>